<feature type="non-terminal residue" evidence="1">
    <location>
        <position position="1"/>
    </location>
</feature>
<dbReference type="AlphaFoldDB" id="A0A6H5J2Z5"/>
<accession>A0A6H5J2Z5</accession>
<dbReference type="OrthoDB" id="7431392at2759"/>
<proteinExistence type="predicted"/>
<sequence>IVIPVVPRLRLHHWWTVTHFRKSCGIVHQCWTRRCGSAGDNCRKYYLVIDKVKYRFESATKAFDTLFKSYHALHASYPAAAAHLIY</sequence>
<dbReference type="Proteomes" id="UP000479190">
    <property type="component" value="Unassembled WGS sequence"/>
</dbReference>
<dbReference type="EMBL" id="CADCXV010001378">
    <property type="protein sequence ID" value="CAB0044026.1"/>
    <property type="molecule type" value="Genomic_DNA"/>
</dbReference>
<reference evidence="1 2" key="1">
    <citation type="submission" date="2020-02" db="EMBL/GenBank/DDBJ databases">
        <authorList>
            <person name="Ferguson B K."/>
        </authorList>
    </citation>
    <scope>NUCLEOTIDE SEQUENCE [LARGE SCALE GENOMIC DNA]</scope>
</reference>
<gene>
    <name evidence="1" type="ORF">TBRA_LOCUS15614</name>
</gene>
<protein>
    <submittedName>
        <fullName evidence="1">Uncharacterized protein</fullName>
    </submittedName>
</protein>
<keyword evidence="2" id="KW-1185">Reference proteome</keyword>
<organism evidence="1 2">
    <name type="scientific">Trichogramma brassicae</name>
    <dbReference type="NCBI Taxonomy" id="86971"/>
    <lineage>
        <taxon>Eukaryota</taxon>
        <taxon>Metazoa</taxon>
        <taxon>Ecdysozoa</taxon>
        <taxon>Arthropoda</taxon>
        <taxon>Hexapoda</taxon>
        <taxon>Insecta</taxon>
        <taxon>Pterygota</taxon>
        <taxon>Neoptera</taxon>
        <taxon>Endopterygota</taxon>
        <taxon>Hymenoptera</taxon>
        <taxon>Apocrita</taxon>
        <taxon>Proctotrupomorpha</taxon>
        <taxon>Chalcidoidea</taxon>
        <taxon>Trichogrammatidae</taxon>
        <taxon>Trichogramma</taxon>
    </lineage>
</organism>
<name>A0A6H5J2Z5_9HYME</name>
<evidence type="ECO:0000313" key="1">
    <source>
        <dbReference type="EMBL" id="CAB0044026.1"/>
    </source>
</evidence>
<evidence type="ECO:0000313" key="2">
    <source>
        <dbReference type="Proteomes" id="UP000479190"/>
    </source>
</evidence>